<keyword evidence="2" id="KW-0813">Transport</keyword>
<organism evidence="9">
    <name type="scientific">marine sediment metagenome</name>
    <dbReference type="NCBI Taxonomy" id="412755"/>
    <lineage>
        <taxon>unclassified sequences</taxon>
        <taxon>metagenomes</taxon>
        <taxon>ecological metagenomes</taxon>
    </lineage>
</organism>
<feature type="non-terminal residue" evidence="9">
    <location>
        <position position="1"/>
    </location>
</feature>
<evidence type="ECO:0000256" key="1">
    <source>
        <dbReference type="ARBA" id="ARBA00004651"/>
    </source>
</evidence>
<dbReference type="PANTHER" id="PTHR43744">
    <property type="entry name" value="ABC TRANSPORTER PERMEASE PROTEIN MG189-RELATED-RELATED"/>
    <property type="match status" value="1"/>
</dbReference>
<keyword evidence="3" id="KW-1003">Cell membrane</keyword>
<reference evidence="9" key="1">
    <citation type="journal article" date="2014" name="Front. Microbiol.">
        <title>High frequency of phylogenetically diverse reductive dehalogenase-homologous genes in deep subseafloor sedimentary metagenomes.</title>
        <authorList>
            <person name="Kawai M."/>
            <person name="Futagami T."/>
            <person name="Toyoda A."/>
            <person name="Takaki Y."/>
            <person name="Nishi S."/>
            <person name="Hori S."/>
            <person name="Arai W."/>
            <person name="Tsubouchi T."/>
            <person name="Morono Y."/>
            <person name="Uchiyama I."/>
            <person name="Ito T."/>
            <person name="Fujiyama A."/>
            <person name="Inagaki F."/>
            <person name="Takami H."/>
        </authorList>
    </citation>
    <scope>NUCLEOTIDE SEQUENCE</scope>
    <source>
        <strain evidence="9">Expedition CK06-06</strain>
    </source>
</reference>
<name>X1GMC0_9ZZZZ</name>
<keyword evidence="4 7" id="KW-0812">Transmembrane</keyword>
<dbReference type="GO" id="GO:0005886">
    <property type="term" value="C:plasma membrane"/>
    <property type="evidence" value="ECO:0007669"/>
    <property type="project" value="UniProtKB-SubCell"/>
</dbReference>
<evidence type="ECO:0000256" key="7">
    <source>
        <dbReference type="SAM" id="Phobius"/>
    </source>
</evidence>
<dbReference type="InterPro" id="IPR000515">
    <property type="entry name" value="MetI-like"/>
</dbReference>
<dbReference type="CDD" id="cd06261">
    <property type="entry name" value="TM_PBP2"/>
    <property type="match status" value="1"/>
</dbReference>
<dbReference type="PANTHER" id="PTHR43744:SF12">
    <property type="entry name" value="ABC TRANSPORTER PERMEASE PROTEIN MG189-RELATED"/>
    <property type="match status" value="1"/>
</dbReference>
<evidence type="ECO:0000313" key="9">
    <source>
        <dbReference type="EMBL" id="GAH58347.1"/>
    </source>
</evidence>
<proteinExistence type="predicted"/>
<feature type="domain" description="ABC transmembrane type-1" evidence="8">
    <location>
        <begin position="1"/>
        <end position="99"/>
    </location>
</feature>
<comment type="subcellular location">
    <subcellularLocation>
        <location evidence="1">Cell membrane</location>
        <topology evidence="1">Multi-pass membrane protein</topology>
    </subcellularLocation>
</comment>
<evidence type="ECO:0000256" key="2">
    <source>
        <dbReference type="ARBA" id="ARBA00022448"/>
    </source>
</evidence>
<evidence type="ECO:0000256" key="3">
    <source>
        <dbReference type="ARBA" id="ARBA00022475"/>
    </source>
</evidence>
<feature type="transmembrane region" description="Helical" evidence="7">
    <location>
        <begin position="74"/>
        <end position="99"/>
    </location>
</feature>
<protein>
    <recommendedName>
        <fullName evidence="8">ABC transmembrane type-1 domain-containing protein</fullName>
    </recommendedName>
</protein>
<comment type="caution">
    <text evidence="9">The sequence shown here is derived from an EMBL/GenBank/DDBJ whole genome shotgun (WGS) entry which is preliminary data.</text>
</comment>
<dbReference type="AlphaFoldDB" id="X1GMC0"/>
<accession>X1GMC0</accession>
<evidence type="ECO:0000256" key="4">
    <source>
        <dbReference type="ARBA" id="ARBA00022692"/>
    </source>
</evidence>
<gene>
    <name evidence="9" type="ORF">S03H2_40653</name>
</gene>
<evidence type="ECO:0000259" key="8">
    <source>
        <dbReference type="PROSITE" id="PS50928"/>
    </source>
</evidence>
<dbReference type="Gene3D" id="1.10.3720.10">
    <property type="entry name" value="MetI-like"/>
    <property type="match status" value="1"/>
</dbReference>
<keyword evidence="6 7" id="KW-0472">Membrane</keyword>
<dbReference type="PROSITE" id="PS50928">
    <property type="entry name" value="ABC_TM1"/>
    <property type="match status" value="1"/>
</dbReference>
<keyword evidence="5 7" id="KW-1133">Transmembrane helix</keyword>
<evidence type="ECO:0000256" key="6">
    <source>
        <dbReference type="ARBA" id="ARBA00023136"/>
    </source>
</evidence>
<dbReference type="SUPFAM" id="SSF161098">
    <property type="entry name" value="MetI-like"/>
    <property type="match status" value="1"/>
</dbReference>
<dbReference type="GO" id="GO:0055085">
    <property type="term" value="P:transmembrane transport"/>
    <property type="evidence" value="ECO:0007669"/>
    <property type="project" value="InterPro"/>
</dbReference>
<dbReference type="Pfam" id="PF00528">
    <property type="entry name" value="BPD_transp_1"/>
    <property type="match status" value="1"/>
</dbReference>
<sequence>SIPDDLIDAARIDGCSEFGIFLNVIFPLSKSAMSALAIFAFMDAWGYFIWPLIVTSTTEKFVLEVGLALFQHRFFIDYGSTTAGSTIAILPVIIVFMIFRRNIIEGVTLTGLKA</sequence>
<dbReference type="InterPro" id="IPR035906">
    <property type="entry name" value="MetI-like_sf"/>
</dbReference>
<dbReference type="EMBL" id="BARU01025219">
    <property type="protein sequence ID" value="GAH58347.1"/>
    <property type="molecule type" value="Genomic_DNA"/>
</dbReference>
<evidence type="ECO:0000256" key="5">
    <source>
        <dbReference type="ARBA" id="ARBA00022989"/>
    </source>
</evidence>